<comment type="caution">
    <text evidence="2">The sequence shown here is derived from an EMBL/GenBank/DDBJ whole genome shotgun (WGS) entry which is preliminary data.</text>
</comment>
<sequence>MFKLTFTSFVVHFYLCHSFVGKTSRILAQSFRGCYNGSNITLQSDTRSRARTMKAIMNPVSNLAQVQMQCIKPIMCLPTIPYAISYISLRICGCIGKLKSISLLIL</sequence>
<gene>
    <name evidence="2" type="ORF">CVLEPA_LOCUS16583</name>
</gene>
<feature type="chain" id="PRO_5047358659" description="Secreted protein" evidence="1">
    <location>
        <begin position="19"/>
        <end position="106"/>
    </location>
</feature>
<evidence type="ECO:0000313" key="2">
    <source>
        <dbReference type="EMBL" id="CAK8685450.1"/>
    </source>
</evidence>
<organism evidence="2 3">
    <name type="scientific">Clavelina lepadiformis</name>
    <name type="common">Light-bulb sea squirt</name>
    <name type="synonym">Ascidia lepadiformis</name>
    <dbReference type="NCBI Taxonomy" id="159417"/>
    <lineage>
        <taxon>Eukaryota</taxon>
        <taxon>Metazoa</taxon>
        <taxon>Chordata</taxon>
        <taxon>Tunicata</taxon>
        <taxon>Ascidiacea</taxon>
        <taxon>Aplousobranchia</taxon>
        <taxon>Clavelinidae</taxon>
        <taxon>Clavelina</taxon>
    </lineage>
</organism>
<dbReference type="Proteomes" id="UP001642483">
    <property type="component" value="Unassembled WGS sequence"/>
</dbReference>
<name>A0ABP0G1T1_CLALP</name>
<keyword evidence="3" id="KW-1185">Reference proteome</keyword>
<feature type="signal peptide" evidence="1">
    <location>
        <begin position="1"/>
        <end position="18"/>
    </location>
</feature>
<reference evidence="2 3" key="1">
    <citation type="submission" date="2024-02" db="EMBL/GenBank/DDBJ databases">
        <authorList>
            <person name="Daric V."/>
            <person name="Darras S."/>
        </authorList>
    </citation>
    <scope>NUCLEOTIDE SEQUENCE [LARGE SCALE GENOMIC DNA]</scope>
</reference>
<proteinExistence type="predicted"/>
<dbReference type="EMBL" id="CAWYQH010000100">
    <property type="protein sequence ID" value="CAK8685450.1"/>
    <property type="molecule type" value="Genomic_DNA"/>
</dbReference>
<keyword evidence="1" id="KW-0732">Signal</keyword>
<protein>
    <recommendedName>
        <fullName evidence="4">Secreted protein</fullName>
    </recommendedName>
</protein>
<evidence type="ECO:0000313" key="3">
    <source>
        <dbReference type="Proteomes" id="UP001642483"/>
    </source>
</evidence>
<accession>A0ABP0G1T1</accession>
<evidence type="ECO:0008006" key="4">
    <source>
        <dbReference type="Google" id="ProtNLM"/>
    </source>
</evidence>
<evidence type="ECO:0000256" key="1">
    <source>
        <dbReference type="SAM" id="SignalP"/>
    </source>
</evidence>